<reference evidence="3" key="1">
    <citation type="journal article" date="2017" name="Nat. Ecol. Evol.">
        <title>Genome expansion and lineage-specific genetic innovations in the forest pathogenic fungi Armillaria.</title>
        <authorList>
            <person name="Sipos G."/>
            <person name="Prasanna A.N."/>
            <person name="Walter M.C."/>
            <person name="O'Connor E."/>
            <person name="Balint B."/>
            <person name="Krizsan K."/>
            <person name="Kiss B."/>
            <person name="Hess J."/>
            <person name="Varga T."/>
            <person name="Slot J."/>
            <person name="Riley R."/>
            <person name="Boka B."/>
            <person name="Rigling D."/>
            <person name="Barry K."/>
            <person name="Lee J."/>
            <person name="Mihaltcheva S."/>
            <person name="LaButti K."/>
            <person name="Lipzen A."/>
            <person name="Waldron R."/>
            <person name="Moloney N.M."/>
            <person name="Sperisen C."/>
            <person name="Kredics L."/>
            <person name="Vagvoelgyi C."/>
            <person name="Patrignani A."/>
            <person name="Fitzpatrick D."/>
            <person name="Nagy I."/>
            <person name="Doyle S."/>
            <person name="Anderson J.B."/>
            <person name="Grigoriev I.V."/>
            <person name="Gueldener U."/>
            <person name="Muensterkoetter M."/>
            <person name="Nagy L.G."/>
        </authorList>
    </citation>
    <scope>NUCLEOTIDE SEQUENCE [LARGE SCALE GENOMIC DNA]</scope>
    <source>
        <strain evidence="3">Ar21-2</strain>
    </source>
</reference>
<dbReference type="EMBL" id="KZ293682">
    <property type="protein sequence ID" value="PBK86679.1"/>
    <property type="molecule type" value="Genomic_DNA"/>
</dbReference>
<keyword evidence="3" id="KW-1185">Reference proteome</keyword>
<name>A0A2H3CUC9_ARMGA</name>
<dbReference type="Proteomes" id="UP000217790">
    <property type="component" value="Unassembled WGS sequence"/>
</dbReference>
<feature type="compositionally biased region" description="Low complexity" evidence="1">
    <location>
        <begin position="15"/>
        <end position="28"/>
    </location>
</feature>
<feature type="region of interest" description="Disordered" evidence="1">
    <location>
        <begin position="55"/>
        <end position="93"/>
    </location>
</feature>
<dbReference type="OrthoDB" id="3003785at2759"/>
<feature type="region of interest" description="Disordered" evidence="1">
    <location>
        <begin position="1"/>
        <end position="43"/>
    </location>
</feature>
<evidence type="ECO:0000256" key="1">
    <source>
        <dbReference type="SAM" id="MobiDB-lite"/>
    </source>
</evidence>
<evidence type="ECO:0000313" key="3">
    <source>
        <dbReference type="Proteomes" id="UP000217790"/>
    </source>
</evidence>
<sequence length="185" mass="19439">MEFFNRKQIVPGDASSSLPLTLSSSTTPAQAVGSPSNDAAFVKGKGKGRLSKFLRRGQRSHTNTTGDVAATSSNSVSPVLQSNKSSTNPSQPLANAQATITKDSPDDNTLANTPSGNKIANAAVILGIVQAICEVLDKVPYVKVVTGLASTAIKVIEEVDACKGEWDKHRCLTMSRPHFESSRAA</sequence>
<dbReference type="InParanoid" id="A0A2H3CUC9"/>
<protein>
    <submittedName>
        <fullName evidence="2">Uncharacterized protein</fullName>
    </submittedName>
</protein>
<proteinExistence type="predicted"/>
<organism evidence="2 3">
    <name type="scientific">Armillaria gallica</name>
    <name type="common">Bulbous honey fungus</name>
    <name type="synonym">Armillaria bulbosa</name>
    <dbReference type="NCBI Taxonomy" id="47427"/>
    <lineage>
        <taxon>Eukaryota</taxon>
        <taxon>Fungi</taxon>
        <taxon>Dikarya</taxon>
        <taxon>Basidiomycota</taxon>
        <taxon>Agaricomycotina</taxon>
        <taxon>Agaricomycetes</taxon>
        <taxon>Agaricomycetidae</taxon>
        <taxon>Agaricales</taxon>
        <taxon>Marasmiineae</taxon>
        <taxon>Physalacriaceae</taxon>
        <taxon>Armillaria</taxon>
    </lineage>
</organism>
<gene>
    <name evidence="2" type="ORF">ARMGADRAFT_476909</name>
</gene>
<evidence type="ECO:0000313" key="2">
    <source>
        <dbReference type="EMBL" id="PBK86679.1"/>
    </source>
</evidence>
<accession>A0A2H3CUC9</accession>
<dbReference type="AlphaFoldDB" id="A0A2H3CUC9"/>
<feature type="compositionally biased region" description="Polar residues" evidence="1">
    <location>
        <begin position="60"/>
        <end position="93"/>
    </location>
</feature>